<name>A0ABN1ZSW8_9ACTN</name>
<keyword evidence="2" id="KW-1185">Reference proteome</keyword>
<dbReference type="NCBIfam" id="TIGR02165">
    <property type="entry name" value="cas5_6_GSU0054"/>
    <property type="match status" value="1"/>
</dbReference>
<gene>
    <name evidence="1" type="ORF">GCM10009827_015910</name>
</gene>
<reference evidence="1 2" key="1">
    <citation type="journal article" date="2019" name="Int. J. Syst. Evol. Microbiol.">
        <title>The Global Catalogue of Microorganisms (GCM) 10K type strain sequencing project: providing services to taxonomists for standard genome sequencing and annotation.</title>
        <authorList>
            <consortium name="The Broad Institute Genomics Platform"/>
            <consortium name="The Broad Institute Genome Sequencing Center for Infectious Disease"/>
            <person name="Wu L."/>
            <person name="Ma J."/>
        </authorList>
    </citation>
    <scope>NUCLEOTIDE SEQUENCE [LARGE SCALE GENOMIC DNA]</scope>
    <source>
        <strain evidence="1 2">JCM 15933</strain>
    </source>
</reference>
<evidence type="ECO:0008006" key="3">
    <source>
        <dbReference type="Google" id="ProtNLM"/>
    </source>
</evidence>
<protein>
    <recommendedName>
        <fullName evidence="3">Type I-U CRISPR-associated protein Cas5/Cas6</fullName>
    </recommendedName>
</protein>
<dbReference type="InterPro" id="IPR019089">
    <property type="entry name" value="Cas_GSU0054"/>
</dbReference>
<accession>A0ABN1ZSW8</accession>
<dbReference type="RefSeq" id="WP_344501123.1">
    <property type="nucleotide sequence ID" value="NZ_BAAAQD010000002.1"/>
</dbReference>
<dbReference type="Proteomes" id="UP001501470">
    <property type="component" value="Unassembled WGS sequence"/>
</dbReference>
<proteinExistence type="predicted"/>
<evidence type="ECO:0000313" key="1">
    <source>
        <dbReference type="EMBL" id="GAA1503627.1"/>
    </source>
</evidence>
<dbReference type="EMBL" id="BAAAQD010000002">
    <property type="protein sequence ID" value="GAA1503627.1"/>
    <property type="molecule type" value="Genomic_DNA"/>
</dbReference>
<comment type="caution">
    <text evidence="1">The sequence shown here is derived from an EMBL/GenBank/DDBJ whole genome shotgun (WGS) entry which is preliminary data.</text>
</comment>
<sequence length="528" mass="55475">MTFTIVGELPIGTYRGAGPDGRPEPLPSVARLHAALLCAAGFGPRAVADGDGLAPCEADEVALRWLEEHPPDGVVVPALTVNRSAAVAYRDDGTVKKTSGVLATRKLPKRPDGAVAADGPFMWTWDESPPPVVRAALEALCPDVGYLGTSESPVRLRVGGGVAPTHELDVEAGPFTVGRVALLSPAPGRTDELVAAHRSMAVRPSVSRDRFGTDEKSLSPVPPRERVDVLRYAPRDVPRPAVPWDRVILLPLDRAIGEQFRVRWAVAAHQALIRLIGEGAPSLVTGVYPDGTRRPSNRLAIHLLDASMPVAGGLAAPSTLALLVPAGADAADLAVLSEAVANLRSLRGPRGNLARIKAEPSVVSGAALWAEPEAGYVRLWRTTPAAVPDTRGARDGAEWTFAHAALLSLGFVWKDLLPRVDGRGDVYYRRLAAAVTDAGAAAVHVRAVRATDVGSYVHRVNTHAVVRPYTAHLWLGDLSGAGTVAAIGQSRHLGGGLLVPFDVPDQTPLDAIVAADVPLAAARPGVPR</sequence>
<organism evidence="1 2">
    <name type="scientific">Dactylosporangium maewongense</name>
    <dbReference type="NCBI Taxonomy" id="634393"/>
    <lineage>
        <taxon>Bacteria</taxon>
        <taxon>Bacillati</taxon>
        <taxon>Actinomycetota</taxon>
        <taxon>Actinomycetes</taxon>
        <taxon>Micromonosporales</taxon>
        <taxon>Micromonosporaceae</taxon>
        <taxon>Dactylosporangium</taxon>
    </lineage>
</organism>
<evidence type="ECO:0000313" key="2">
    <source>
        <dbReference type="Proteomes" id="UP001501470"/>
    </source>
</evidence>